<dbReference type="Proteomes" id="UP000441586">
    <property type="component" value="Unassembled WGS sequence"/>
</dbReference>
<dbReference type="Pfam" id="PF01633">
    <property type="entry name" value="Choline_kinase"/>
    <property type="match status" value="1"/>
</dbReference>
<evidence type="ECO:0000313" key="2">
    <source>
        <dbReference type="Proteomes" id="UP000441586"/>
    </source>
</evidence>
<dbReference type="GO" id="GO:0004305">
    <property type="term" value="F:ethanolamine kinase activity"/>
    <property type="evidence" value="ECO:0007669"/>
    <property type="project" value="TreeGrafter"/>
</dbReference>
<gene>
    <name evidence="1" type="ORF">GP644_07330</name>
</gene>
<dbReference type="PANTHER" id="PTHR22603:SF66">
    <property type="entry name" value="ETHANOLAMINE KINASE"/>
    <property type="match status" value="1"/>
</dbReference>
<organism evidence="1 2">
    <name type="scientific">Parasedimentitalea maritima</name>
    <dbReference type="NCBI Taxonomy" id="2578117"/>
    <lineage>
        <taxon>Bacteria</taxon>
        <taxon>Pseudomonadati</taxon>
        <taxon>Pseudomonadota</taxon>
        <taxon>Alphaproteobacteria</taxon>
        <taxon>Rhodobacterales</taxon>
        <taxon>Paracoccaceae</taxon>
        <taxon>Parasedimentitalea</taxon>
    </lineage>
</organism>
<dbReference type="Gene3D" id="3.90.1200.10">
    <property type="match status" value="1"/>
</dbReference>
<dbReference type="RefSeq" id="WP_158978317.1">
    <property type="nucleotide sequence ID" value="NZ_WSFO01000003.1"/>
</dbReference>
<dbReference type="AlphaFoldDB" id="A0A6A4RIR8"/>
<dbReference type="PANTHER" id="PTHR22603">
    <property type="entry name" value="CHOLINE/ETHANOALAMINE KINASE"/>
    <property type="match status" value="1"/>
</dbReference>
<keyword evidence="1" id="KW-0808">Transferase</keyword>
<reference evidence="1 2" key="1">
    <citation type="submission" date="2019-12" db="EMBL/GenBank/DDBJ databases">
        <authorList>
            <person name="Zhang Y.-J."/>
        </authorList>
    </citation>
    <scope>NUCLEOTIDE SEQUENCE [LARGE SCALE GENOMIC DNA]</scope>
    <source>
        <strain evidence="1 2">H18S-6</strain>
    </source>
</reference>
<dbReference type="GO" id="GO:0006646">
    <property type="term" value="P:phosphatidylethanolamine biosynthetic process"/>
    <property type="evidence" value="ECO:0007669"/>
    <property type="project" value="TreeGrafter"/>
</dbReference>
<dbReference type="SUPFAM" id="SSF56112">
    <property type="entry name" value="Protein kinase-like (PK-like)"/>
    <property type="match status" value="1"/>
</dbReference>
<dbReference type="EMBL" id="WSFO01000003">
    <property type="protein sequence ID" value="KAE9631173.1"/>
    <property type="molecule type" value="Genomic_DNA"/>
</dbReference>
<sequence length="304" mass="33771">MDATLCCRGFSIITPDHITRIHGLPCWHGTLTVDPLDGGITNVNYRVTDDTGTYVVRLGADIPEHHVMRFNELAASRAAHATGVAPAVVYSQPALTVLQFIHSQTLSPADVVRPDMLPRVLELVKRFHREAPQHLRGPALIFWVFHVIRDYGSTLDERNSVHGALVQELVDIGDALERAAGPFGMVMGHNDLLAANLLDDGTRLWLIDFDYAGFNTPLFDLGGLASNNGLSKAQELAMLESYFERPVTDDLVCRYEAMKCASLLRETMWSMVSELTSTLDFDYAAYTAENLARFRAAYSDFQNI</sequence>
<protein>
    <submittedName>
        <fullName evidence="1">Phosphotransferase</fullName>
    </submittedName>
</protein>
<accession>A0A6A4RIR8</accession>
<dbReference type="InterPro" id="IPR011009">
    <property type="entry name" value="Kinase-like_dom_sf"/>
</dbReference>
<dbReference type="CDD" id="cd05151">
    <property type="entry name" value="ChoK-like"/>
    <property type="match status" value="1"/>
</dbReference>
<evidence type="ECO:0000313" key="1">
    <source>
        <dbReference type="EMBL" id="KAE9631173.1"/>
    </source>
</evidence>
<name>A0A6A4RIR8_9RHOB</name>
<dbReference type="GO" id="GO:0005737">
    <property type="term" value="C:cytoplasm"/>
    <property type="evidence" value="ECO:0007669"/>
    <property type="project" value="TreeGrafter"/>
</dbReference>
<proteinExistence type="predicted"/>
<comment type="caution">
    <text evidence="1">The sequence shown here is derived from an EMBL/GenBank/DDBJ whole genome shotgun (WGS) entry which is preliminary data.</text>
</comment>
<dbReference type="Gene3D" id="3.30.200.20">
    <property type="entry name" value="Phosphorylase Kinase, domain 1"/>
    <property type="match status" value="1"/>
</dbReference>